<proteinExistence type="predicted"/>
<name>A0A931N195_9NOCA</name>
<dbReference type="SUPFAM" id="SSF55961">
    <property type="entry name" value="Bet v1-like"/>
    <property type="match status" value="1"/>
</dbReference>
<dbReference type="EMBL" id="JADMLG010000001">
    <property type="protein sequence ID" value="MBH0774696.1"/>
    <property type="molecule type" value="Genomic_DNA"/>
</dbReference>
<accession>A0A931N195</accession>
<gene>
    <name evidence="1" type="ORF">IT779_00150</name>
</gene>
<comment type="caution">
    <text evidence="1">The sequence shown here is derived from an EMBL/GenBank/DDBJ whole genome shotgun (WGS) entry which is preliminary data.</text>
</comment>
<dbReference type="AlphaFoldDB" id="A0A931N195"/>
<reference evidence="1" key="1">
    <citation type="submission" date="2020-11" db="EMBL/GenBank/DDBJ databases">
        <title>Nocardia NEAU-351.nov., a novel actinomycete isolated from the cow dung.</title>
        <authorList>
            <person name="Zhang X."/>
        </authorList>
    </citation>
    <scope>NUCLEOTIDE SEQUENCE</scope>
    <source>
        <strain evidence="1">NEAU-351</strain>
    </source>
</reference>
<keyword evidence="2" id="KW-1185">Reference proteome</keyword>
<protein>
    <submittedName>
        <fullName evidence="1">SRPBCC family protein</fullName>
    </submittedName>
</protein>
<evidence type="ECO:0000313" key="2">
    <source>
        <dbReference type="Proteomes" id="UP000655751"/>
    </source>
</evidence>
<evidence type="ECO:0000313" key="1">
    <source>
        <dbReference type="EMBL" id="MBH0774696.1"/>
    </source>
</evidence>
<sequence>MEVGESMIWNIHQRELPVSAQQAGALLDTVAEPGNPLWPADQWPALALDRPLQVGADGGHGTIRYACTAYEPGRTVEFTFAPSMPFAGAHTFEIIDRGEYGCVIRHLVVARAREPRGWLLWTFAIRWLHDAVIEELLDRAATAVGHPPAEPARWSPWVRMLRRSLDRVHAAVPVD</sequence>
<organism evidence="1 2">
    <name type="scientific">Nocardia bovistercoris</name>
    <dbReference type="NCBI Taxonomy" id="2785916"/>
    <lineage>
        <taxon>Bacteria</taxon>
        <taxon>Bacillati</taxon>
        <taxon>Actinomycetota</taxon>
        <taxon>Actinomycetes</taxon>
        <taxon>Mycobacteriales</taxon>
        <taxon>Nocardiaceae</taxon>
        <taxon>Nocardia</taxon>
    </lineage>
</organism>
<dbReference type="Proteomes" id="UP000655751">
    <property type="component" value="Unassembled WGS sequence"/>
</dbReference>